<sequence length="259" mass="27559">MHNKFIPGKFFLAIVTVTLVITLLAKASPVQATVGTWSANGSNIYYNDGKVGIGTSSPGWKFQMDQPGSTSSFLINGDGTGTTNRIFQIGNGTGKTLSFLANGNVGISTTNPSWRLQIDTVGSAGNAFLVNGDGTGTTSRLFQVSNGANKSITFLANGKVGIGTLNPPQTLSVNGTVLAKEVLVSTSASYWPDYVFESDYPLLPITELKSYIQGNKHLPGITSANEIAEAGLSLGNMQQKQMEKIEELTLYIIQQQEQI</sequence>
<feature type="signal peptide" evidence="1">
    <location>
        <begin position="1"/>
        <end position="32"/>
    </location>
</feature>
<feature type="chain" id="PRO_5037016346" description="Peptidase S74 domain-containing protein" evidence="1">
    <location>
        <begin position="33"/>
        <end position="259"/>
    </location>
</feature>
<organism evidence="2 3">
    <name type="scientific">Candidatus Dojkabacteria bacterium</name>
    <dbReference type="NCBI Taxonomy" id="2099670"/>
    <lineage>
        <taxon>Bacteria</taxon>
        <taxon>Candidatus Dojkabacteria</taxon>
    </lineage>
</organism>
<feature type="non-terminal residue" evidence="2">
    <location>
        <position position="259"/>
    </location>
</feature>
<dbReference type="AlphaFoldDB" id="A0A955KZ03"/>
<comment type="caution">
    <text evidence="2">The sequence shown here is derived from an EMBL/GenBank/DDBJ whole genome shotgun (WGS) entry which is preliminary data.</text>
</comment>
<dbReference type="Proteomes" id="UP000760819">
    <property type="component" value="Unassembled WGS sequence"/>
</dbReference>
<evidence type="ECO:0008006" key="4">
    <source>
        <dbReference type="Google" id="ProtNLM"/>
    </source>
</evidence>
<name>A0A955KZ03_9BACT</name>
<accession>A0A955KZ03</accession>
<protein>
    <recommendedName>
        <fullName evidence="4">Peptidase S74 domain-containing protein</fullName>
    </recommendedName>
</protein>
<reference evidence="2" key="2">
    <citation type="journal article" date="2021" name="Microbiome">
        <title>Successional dynamics and alternative stable states in a saline activated sludge microbial community over 9 years.</title>
        <authorList>
            <person name="Wang Y."/>
            <person name="Ye J."/>
            <person name="Ju F."/>
            <person name="Liu L."/>
            <person name="Boyd J.A."/>
            <person name="Deng Y."/>
            <person name="Parks D.H."/>
            <person name="Jiang X."/>
            <person name="Yin X."/>
            <person name="Woodcroft B.J."/>
            <person name="Tyson G.W."/>
            <person name="Hugenholtz P."/>
            <person name="Polz M.F."/>
            <person name="Zhang T."/>
        </authorList>
    </citation>
    <scope>NUCLEOTIDE SEQUENCE</scope>
    <source>
        <strain evidence="2">HKST-UBA12</strain>
    </source>
</reference>
<gene>
    <name evidence="2" type="ORF">KC640_02900</name>
</gene>
<evidence type="ECO:0000256" key="1">
    <source>
        <dbReference type="SAM" id="SignalP"/>
    </source>
</evidence>
<evidence type="ECO:0000313" key="2">
    <source>
        <dbReference type="EMBL" id="MCA9379352.1"/>
    </source>
</evidence>
<evidence type="ECO:0000313" key="3">
    <source>
        <dbReference type="Proteomes" id="UP000760819"/>
    </source>
</evidence>
<reference evidence="2" key="1">
    <citation type="submission" date="2020-04" db="EMBL/GenBank/DDBJ databases">
        <authorList>
            <person name="Zhang T."/>
        </authorList>
    </citation>
    <scope>NUCLEOTIDE SEQUENCE</scope>
    <source>
        <strain evidence="2">HKST-UBA12</strain>
    </source>
</reference>
<dbReference type="EMBL" id="JAGQLI010000152">
    <property type="protein sequence ID" value="MCA9379352.1"/>
    <property type="molecule type" value="Genomic_DNA"/>
</dbReference>
<keyword evidence="1" id="KW-0732">Signal</keyword>
<proteinExistence type="predicted"/>